<dbReference type="EMBL" id="GG674605">
    <property type="protein sequence ID" value="EER13945.1"/>
    <property type="molecule type" value="Genomic_DNA"/>
</dbReference>
<dbReference type="GeneID" id="9059663"/>
<evidence type="ECO:0000313" key="2">
    <source>
        <dbReference type="Proteomes" id="UP000007800"/>
    </source>
</evidence>
<organism evidence="2">
    <name type="scientific">Perkinsus marinus (strain ATCC 50983 / TXsc)</name>
    <dbReference type="NCBI Taxonomy" id="423536"/>
    <lineage>
        <taxon>Eukaryota</taxon>
        <taxon>Sar</taxon>
        <taxon>Alveolata</taxon>
        <taxon>Perkinsozoa</taxon>
        <taxon>Perkinsea</taxon>
        <taxon>Perkinsida</taxon>
        <taxon>Perkinsidae</taxon>
        <taxon>Perkinsus</taxon>
    </lineage>
</organism>
<reference evidence="1 2" key="1">
    <citation type="submission" date="2008-07" db="EMBL/GenBank/DDBJ databases">
        <authorList>
            <person name="El-Sayed N."/>
            <person name="Caler E."/>
            <person name="Inman J."/>
            <person name="Amedeo P."/>
            <person name="Hass B."/>
            <person name="Wortman J."/>
        </authorList>
    </citation>
    <scope>NUCLEOTIDE SEQUENCE [LARGE SCALE GENOMIC DNA]</scope>
    <source>
        <strain evidence="2">ATCC 50983 / TXsc</strain>
    </source>
</reference>
<proteinExistence type="predicted"/>
<evidence type="ECO:0000313" key="1">
    <source>
        <dbReference type="EMBL" id="EER13945.1"/>
    </source>
</evidence>
<dbReference type="RefSeq" id="XP_002782150.1">
    <property type="nucleotide sequence ID" value="XM_002782104.1"/>
</dbReference>
<feature type="non-terminal residue" evidence="1">
    <location>
        <position position="1"/>
    </location>
</feature>
<dbReference type="AlphaFoldDB" id="C5KNJ7"/>
<sequence length="58" mass="6478">DPFLLSNSFGVCMAFRTAGARGLTEMMRQKMALRGVKLTKLQFAAMDHWVGSEDEVVK</sequence>
<dbReference type="InParanoid" id="C5KNJ7"/>
<protein>
    <submittedName>
        <fullName evidence="1">Uncharacterized protein</fullName>
    </submittedName>
</protein>
<gene>
    <name evidence="1" type="ORF">Pmar_PMAR002745</name>
</gene>
<accession>C5KNJ7</accession>
<name>C5KNJ7_PERM5</name>
<dbReference type="Proteomes" id="UP000007800">
    <property type="component" value="Unassembled WGS sequence"/>
</dbReference>
<keyword evidence="2" id="KW-1185">Reference proteome</keyword>